<dbReference type="Gene3D" id="3.30.9.10">
    <property type="entry name" value="D-Amino Acid Oxidase, subunit A, domain 2"/>
    <property type="match status" value="1"/>
</dbReference>
<dbReference type="SUPFAM" id="SSF51905">
    <property type="entry name" value="FAD/NAD(P)-binding domain"/>
    <property type="match status" value="1"/>
</dbReference>
<comment type="subcellular location">
    <subcellularLocation>
        <location evidence="1">Membrane</location>
        <topology evidence="1">Multi-pass membrane protein</topology>
    </subcellularLocation>
</comment>
<organism evidence="7 8">
    <name type="scientific">Penicillium nalgiovense</name>
    <dbReference type="NCBI Taxonomy" id="60175"/>
    <lineage>
        <taxon>Eukaryota</taxon>
        <taxon>Fungi</taxon>
        <taxon>Dikarya</taxon>
        <taxon>Ascomycota</taxon>
        <taxon>Pezizomycotina</taxon>
        <taxon>Eurotiomycetes</taxon>
        <taxon>Eurotiomycetidae</taxon>
        <taxon>Eurotiales</taxon>
        <taxon>Aspergillaceae</taxon>
        <taxon>Penicillium</taxon>
    </lineage>
</organism>
<dbReference type="Pfam" id="PF04479">
    <property type="entry name" value="RTA1"/>
    <property type="match status" value="1"/>
</dbReference>
<keyword evidence="2 5" id="KW-0812">Transmembrane</keyword>
<evidence type="ECO:0000256" key="2">
    <source>
        <dbReference type="ARBA" id="ARBA00022692"/>
    </source>
</evidence>
<dbReference type="PANTHER" id="PTHR31465:SF8">
    <property type="entry name" value="DOMAIN PROTEIN, PUTATIVE (AFU_ORTHOLOGUE AFUA_6G14140)-RELATED"/>
    <property type="match status" value="1"/>
</dbReference>
<feature type="transmembrane region" description="Helical" evidence="5">
    <location>
        <begin position="133"/>
        <end position="156"/>
    </location>
</feature>
<evidence type="ECO:0000256" key="1">
    <source>
        <dbReference type="ARBA" id="ARBA00004141"/>
    </source>
</evidence>
<feature type="domain" description="FAD dependent oxidoreductase" evidence="6">
    <location>
        <begin position="345"/>
        <end position="501"/>
    </location>
</feature>
<comment type="caution">
    <text evidence="7">The sequence shown here is derived from an EMBL/GenBank/DDBJ whole genome shotgun (WGS) entry which is preliminary data.</text>
</comment>
<dbReference type="InterPro" id="IPR007568">
    <property type="entry name" value="RTA1"/>
</dbReference>
<dbReference type="Pfam" id="PF01266">
    <property type="entry name" value="DAO"/>
    <property type="match status" value="1"/>
</dbReference>
<feature type="transmembrane region" description="Helical" evidence="5">
    <location>
        <begin position="88"/>
        <end position="112"/>
    </location>
</feature>
<accession>A0A1V6Y887</accession>
<feature type="transmembrane region" description="Helical" evidence="5">
    <location>
        <begin position="168"/>
        <end position="192"/>
    </location>
</feature>
<proteinExistence type="predicted"/>
<sequence length="514" mass="57179">MIEIRAAAKCTEVTPQCPVEGTIYGYAPDLVFSIEFCLIFGICSLIQLGQLIRWRLWSFSIAVILGSLTEVIGYFGRILLNKNPYSSAGFKTQICTLALAPAFWSAAIYLTLKHGVNVLGQEYSTLRAKWYPYIFVTCDIISLILQGAGGGLAAAAKTSKASDIGSDVMMAGIVWQVVTLTVFAVMSGHFLLRIKNAPKDGLSVEARRVWKSRNFWVFFWGIFVAFVTTYVRCVYRIAEMAGGWKNPIMQDELDFTILESIDEVAPLGELSYKLHRELASAYQGRQNWGFSDQNIFRVTPKNFTGDLSPPNSWGPKPPAEKSFLAYLAGSRRLITGPSKSLAEPPHAAHLDPARFCKFQCQQLGVRFYFGSVVTPVQRADDTKSFRSVTVEANTPTQATEVIPCNALVIAAGPWSSNVFSRLFPDALVKLRIQRTSQLDQVFLNDVLPDSNTLDIISFPDGSLYMRGWGAIPERLPEYADNVKPQQVEIDALLNMARQYLRLEPDDVLEAFDEG</sequence>
<evidence type="ECO:0000313" key="7">
    <source>
        <dbReference type="EMBL" id="OQE83619.1"/>
    </source>
</evidence>
<feature type="transmembrane region" description="Helical" evidence="5">
    <location>
        <begin position="213"/>
        <end position="231"/>
    </location>
</feature>
<dbReference type="EMBL" id="MOOB01000031">
    <property type="protein sequence ID" value="OQE83619.1"/>
    <property type="molecule type" value="Genomic_DNA"/>
</dbReference>
<dbReference type="AlphaFoldDB" id="A0A1V6Y887"/>
<dbReference type="GO" id="GO:0000324">
    <property type="term" value="C:fungal-type vacuole"/>
    <property type="evidence" value="ECO:0007669"/>
    <property type="project" value="TreeGrafter"/>
</dbReference>
<protein>
    <recommendedName>
        <fullName evidence="6">FAD dependent oxidoreductase domain-containing protein</fullName>
    </recommendedName>
</protein>
<dbReference type="GO" id="GO:0005886">
    <property type="term" value="C:plasma membrane"/>
    <property type="evidence" value="ECO:0007669"/>
    <property type="project" value="TreeGrafter"/>
</dbReference>
<gene>
    <name evidence="7" type="ORF">PENNAL_c0031G10394</name>
</gene>
<evidence type="ECO:0000259" key="6">
    <source>
        <dbReference type="Pfam" id="PF01266"/>
    </source>
</evidence>
<dbReference type="STRING" id="60175.A0A1V6Y887"/>
<name>A0A1V6Y887_PENNA</name>
<evidence type="ECO:0000313" key="8">
    <source>
        <dbReference type="Proteomes" id="UP000191691"/>
    </source>
</evidence>
<keyword evidence="8" id="KW-1185">Reference proteome</keyword>
<evidence type="ECO:0000256" key="3">
    <source>
        <dbReference type="ARBA" id="ARBA00022989"/>
    </source>
</evidence>
<evidence type="ECO:0000256" key="5">
    <source>
        <dbReference type="SAM" id="Phobius"/>
    </source>
</evidence>
<dbReference type="InterPro" id="IPR006076">
    <property type="entry name" value="FAD-dep_OxRdtase"/>
</dbReference>
<keyword evidence="4 5" id="KW-0472">Membrane</keyword>
<dbReference type="Proteomes" id="UP000191691">
    <property type="component" value="Unassembled WGS sequence"/>
</dbReference>
<evidence type="ECO:0000256" key="4">
    <source>
        <dbReference type="ARBA" id="ARBA00023136"/>
    </source>
</evidence>
<reference evidence="8" key="1">
    <citation type="journal article" date="2017" name="Nat. Microbiol.">
        <title>Global analysis of biosynthetic gene clusters reveals vast potential of secondary metabolite production in Penicillium species.</title>
        <authorList>
            <person name="Nielsen J.C."/>
            <person name="Grijseels S."/>
            <person name="Prigent S."/>
            <person name="Ji B."/>
            <person name="Dainat J."/>
            <person name="Nielsen K.F."/>
            <person name="Frisvad J.C."/>
            <person name="Workman M."/>
            <person name="Nielsen J."/>
        </authorList>
    </citation>
    <scope>NUCLEOTIDE SEQUENCE [LARGE SCALE GENOMIC DNA]</scope>
    <source>
        <strain evidence="8">IBT 13039</strain>
    </source>
</reference>
<dbReference type="Gene3D" id="3.50.50.60">
    <property type="entry name" value="FAD/NAD(P)-binding domain"/>
    <property type="match status" value="1"/>
</dbReference>
<keyword evidence="3 5" id="KW-1133">Transmembrane helix</keyword>
<dbReference type="InterPro" id="IPR036188">
    <property type="entry name" value="FAD/NAD-bd_sf"/>
</dbReference>
<dbReference type="PANTHER" id="PTHR31465">
    <property type="entry name" value="PROTEIN RTA1-RELATED"/>
    <property type="match status" value="1"/>
</dbReference>
<feature type="transmembrane region" description="Helical" evidence="5">
    <location>
        <begin position="56"/>
        <end position="76"/>
    </location>
</feature>